<dbReference type="PANTHER" id="PTHR13887">
    <property type="entry name" value="GLUTATHIONE S-TRANSFERASE KAPPA"/>
    <property type="match status" value="1"/>
</dbReference>
<dbReference type="OrthoDB" id="1930760at2759"/>
<reference evidence="2 3" key="1">
    <citation type="journal article" date="2016" name="Genome Biol. Evol.">
        <title>Divergent and convergent evolution of fungal pathogenicity.</title>
        <authorList>
            <person name="Shang Y."/>
            <person name="Xiao G."/>
            <person name="Zheng P."/>
            <person name="Cen K."/>
            <person name="Zhan S."/>
            <person name="Wang C."/>
        </authorList>
    </citation>
    <scope>NUCLEOTIDE SEQUENCE [LARGE SCALE GENOMIC DNA]</scope>
    <source>
        <strain evidence="2 3">RCEF 2490</strain>
    </source>
</reference>
<dbReference type="Pfam" id="PF01323">
    <property type="entry name" value="DSBA"/>
    <property type="match status" value="1"/>
</dbReference>
<accession>A0A168CMX4</accession>
<dbReference type="AlphaFoldDB" id="A0A168CMX4"/>
<evidence type="ECO:0000313" key="3">
    <source>
        <dbReference type="Proteomes" id="UP000078544"/>
    </source>
</evidence>
<evidence type="ECO:0000313" key="2">
    <source>
        <dbReference type="EMBL" id="KZZ96805.1"/>
    </source>
</evidence>
<dbReference type="SUPFAM" id="SSF52833">
    <property type="entry name" value="Thioredoxin-like"/>
    <property type="match status" value="1"/>
</dbReference>
<dbReference type="InterPro" id="IPR001853">
    <property type="entry name" value="DSBA-like_thioredoxin_dom"/>
</dbReference>
<organism evidence="2 3">
    <name type="scientific">Moelleriella libera RCEF 2490</name>
    <dbReference type="NCBI Taxonomy" id="1081109"/>
    <lineage>
        <taxon>Eukaryota</taxon>
        <taxon>Fungi</taxon>
        <taxon>Dikarya</taxon>
        <taxon>Ascomycota</taxon>
        <taxon>Pezizomycotina</taxon>
        <taxon>Sordariomycetes</taxon>
        <taxon>Hypocreomycetidae</taxon>
        <taxon>Hypocreales</taxon>
        <taxon>Clavicipitaceae</taxon>
        <taxon>Moelleriella</taxon>
    </lineage>
</organism>
<dbReference type="InterPro" id="IPR036249">
    <property type="entry name" value="Thioredoxin-like_sf"/>
</dbReference>
<dbReference type="EMBL" id="AZGY01000007">
    <property type="protein sequence ID" value="KZZ96805.1"/>
    <property type="molecule type" value="Genomic_DNA"/>
</dbReference>
<keyword evidence="3" id="KW-1185">Reference proteome</keyword>
<dbReference type="GO" id="GO:0016491">
    <property type="term" value="F:oxidoreductase activity"/>
    <property type="evidence" value="ECO:0007669"/>
    <property type="project" value="InterPro"/>
</dbReference>
<dbReference type="PANTHER" id="PTHR13887:SF41">
    <property type="entry name" value="THIOREDOXIN SUPERFAMILY PROTEIN"/>
    <property type="match status" value="1"/>
</dbReference>
<protein>
    <submittedName>
        <fullName evidence="2">DSBA-like thioredoxin domain protein</fullName>
    </submittedName>
</protein>
<sequence length="263" mass="29773">MRGFANFALRKRLKVFSSRVWLWRHAFCDICRPMPSFEEAKKLLVPIEVYSDTLCPWCWVEKHSLQAAVQDFEKQHPEVEFEIIWRSFCLNPLLKTKCDKFALYDEWSGGPGKFQQHLDRVGAAGSKYGLRLSVTGLTGPSRSSQILIANVLRRSGPAAQALVVEALFQSHFTLGEDISDQDFLVSLGSEITGQPADTIRSELENPENGRFVDYEVDEAAASKGVEAVPCVTVLSKYKVGGFQEQHVFEQLFERIWAESFMSE</sequence>
<evidence type="ECO:0000259" key="1">
    <source>
        <dbReference type="Pfam" id="PF01323"/>
    </source>
</evidence>
<feature type="domain" description="DSBA-like thioredoxin" evidence="1">
    <location>
        <begin position="47"/>
        <end position="251"/>
    </location>
</feature>
<comment type="caution">
    <text evidence="2">The sequence shown here is derived from an EMBL/GenBank/DDBJ whole genome shotgun (WGS) entry which is preliminary data.</text>
</comment>
<proteinExistence type="predicted"/>
<dbReference type="Proteomes" id="UP000078544">
    <property type="component" value="Unassembled WGS sequence"/>
</dbReference>
<gene>
    <name evidence="2" type="ORF">AAL_04034</name>
</gene>
<name>A0A168CMX4_9HYPO</name>
<dbReference type="Gene3D" id="3.40.30.10">
    <property type="entry name" value="Glutaredoxin"/>
    <property type="match status" value="1"/>
</dbReference>